<dbReference type="Gene3D" id="3.50.50.60">
    <property type="entry name" value="FAD/NAD(P)-binding domain"/>
    <property type="match status" value="2"/>
</dbReference>
<dbReference type="InterPro" id="IPR028261">
    <property type="entry name" value="DPD_II"/>
</dbReference>
<keyword evidence="2" id="KW-0560">Oxidoreductase</keyword>
<evidence type="ECO:0000313" key="8">
    <source>
        <dbReference type="Proteomes" id="UP000051686"/>
    </source>
</evidence>
<dbReference type="InterPro" id="IPR006005">
    <property type="entry name" value="Glut_synth_ssu1"/>
</dbReference>
<dbReference type="Gene3D" id="1.10.1060.10">
    <property type="entry name" value="Alpha-helical ferredoxin"/>
    <property type="match status" value="1"/>
</dbReference>
<dbReference type="RefSeq" id="WP_057896122.1">
    <property type="nucleotide sequence ID" value="NZ_AZEH01000039.1"/>
</dbReference>
<sequence length="474" mass="52231">MADPFGFMKYPRVNNPYRSVAERIKDFKEMQGPLSDEERRKQAARCMNCGVPHCHAGFFYAGGRAVSGCPDDNLIPEWNDLVYRKEDKQAFERLTKTNPLPEFTGRVCPAPCEVACNEALHGQGITIKDNERFIIEQAFKYNWVTNSGLPQRRNGIKIAVVGSGPAGLSAAWQLNKFGFEVTVYERDDHPGGLTMYGIPNMKLPKEIVARRIAVMKEVGIKFVVNTNVGVDVTAQELQSKYERIILTIGARAARDLQVPGRKLKGIMQAVDYLTLATKQVLKDGTGANQRLKGKKVVVIGGGDTGNDCIATAVRQGASGIQQLEITRRPPLKRLASNPWPQWPMVAKTGYGQQEAQEIFGSELTTYEATAVGFKGKQGMLTSMTTSKVQLFKPVTGTEKDQPVDLVLLAMGFTGAQQSVLSAFGITEINDDYTTNEDQILVAGDARRGPSLVIWGIHEGRMVADKIVQSYEVRL</sequence>
<dbReference type="InterPro" id="IPR023753">
    <property type="entry name" value="FAD/NAD-binding_dom"/>
</dbReference>
<evidence type="ECO:0000256" key="4">
    <source>
        <dbReference type="ARBA" id="ARBA00029440"/>
    </source>
</evidence>
<dbReference type="Pfam" id="PF07992">
    <property type="entry name" value="Pyr_redox_2"/>
    <property type="match status" value="1"/>
</dbReference>
<evidence type="ECO:0000256" key="1">
    <source>
        <dbReference type="ARBA" id="ARBA00022605"/>
    </source>
</evidence>
<dbReference type="PRINTS" id="PR00419">
    <property type="entry name" value="ADXRDTASE"/>
</dbReference>
<evidence type="ECO:0000256" key="3">
    <source>
        <dbReference type="ARBA" id="ARBA00023164"/>
    </source>
</evidence>
<proteinExistence type="predicted"/>
<dbReference type="AlphaFoldDB" id="A0A0R1MJS8"/>
<feature type="domain" description="Dihydroprymidine dehydrogenase" evidence="6">
    <location>
        <begin position="23"/>
        <end position="142"/>
    </location>
</feature>
<evidence type="ECO:0000313" key="7">
    <source>
        <dbReference type="EMBL" id="KRL04136.1"/>
    </source>
</evidence>
<dbReference type="PANTHER" id="PTHR43100">
    <property type="entry name" value="GLUTAMATE SYNTHASE [NADPH] SMALL CHAIN"/>
    <property type="match status" value="1"/>
</dbReference>
<feature type="domain" description="FAD/NAD(P)-binding" evidence="5">
    <location>
        <begin position="157"/>
        <end position="458"/>
    </location>
</feature>
<dbReference type="GO" id="GO:0006537">
    <property type="term" value="P:glutamate biosynthetic process"/>
    <property type="evidence" value="ECO:0007669"/>
    <property type="project" value="UniProtKB-KW"/>
</dbReference>
<dbReference type="Pfam" id="PF14691">
    <property type="entry name" value="Fer4_20"/>
    <property type="match status" value="1"/>
</dbReference>
<keyword evidence="3" id="KW-0314">Glutamate biosynthesis</keyword>
<dbReference type="InterPro" id="IPR036188">
    <property type="entry name" value="FAD/NAD-bd_sf"/>
</dbReference>
<comment type="caution">
    <text evidence="7">The sequence shown here is derived from an EMBL/GenBank/DDBJ whole genome shotgun (WGS) entry which is preliminary data.</text>
</comment>
<dbReference type="InterPro" id="IPR009051">
    <property type="entry name" value="Helical_ferredxn"/>
</dbReference>
<keyword evidence="1" id="KW-0028">Amino-acid biosynthesis</keyword>
<dbReference type="STRING" id="1423777.FD46_GL001253"/>
<keyword evidence="8" id="KW-1185">Reference proteome</keyword>
<evidence type="ECO:0000259" key="6">
    <source>
        <dbReference type="Pfam" id="PF14691"/>
    </source>
</evidence>
<reference evidence="7 8" key="1">
    <citation type="journal article" date="2015" name="Genome Announc.">
        <title>Expanding the biotechnology potential of lactobacilli through comparative genomics of 213 strains and associated genera.</title>
        <authorList>
            <person name="Sun Z."/>
            <person name="Harris H.M."/>
            <person name="McCann A."/>
            <person name="Guo C."/>
            <person name="Argimon S."/>
            <person name="Zhang W."/>
            <person name="Yang X."/>
            <person name="Jeffery I.B."/>
            <person name="Cooney J.C."/>
            <person name="Kagawa T.F."/>
            <person name="Liu W."/>
            <person name="Song Y."/>
            <person name="Salvetti E."/>
            <person name="Wrobel A."/>
            <person name="Rasinkangas P."/>
            <person name="Parkhill J."/>
            <person name="Rea M.C."/>
            <person name="O'Sullivan O."/>
            <person name="Ritari J."/>
            <person name="Douillard F.P."/>
            <person name="Paul Ross R."/>
            <person name="Yang R."/>
            <person name="Briner A.E."/>
            <person name="Felis G.E."/>
            <person name="de Vos W.M."/>
            <person name="Barrangou R."/>
            <person name="Klaenhammer T.R."/>
            <person name="Caufield P.W."/>
            <person name="Cui Y."/>
            <person name="Zhang H."/>
            <person name="O'Toole P.W."/>
        </authorList>
    </citation>
    <scope>NUCLEOTIDE SEQUENCE [LARGE SCALE GENOMIC DNA]</scope>
    <source>
        <strain evidence="7 8">DSM 19972</strain>
    </source>
</reference>
<dbReference type="PATRIC" id="fig|1423777.3.peg.1296"/>
<organism evidence="7 8">
    <name type="scientific">Liquorilactobacillus oeni DSM 19972</name>
    <dbReference type="NCBI Taxonomy" id="1423777"/>
    <lineage>
        <taxon>Bacteria</taxon>
        <taxon>Bacillati</taxon>
        <taxon>Bacillota</taxon>
        <taxon>Bacilli</taxon>
        <taxon>Lactobacillales</taxon>
        <taxon>Lactobacillaceae</taxon>
        <taxon>Liquorilactobacillus</taxon>
    </lineage>
</organism>
<dbReference type="SUPFAM" id="SSF46548">
    <property type="entry name" value="alpha-helical ferredoxin"/>
    <property type="match status" value="1"/>
</dbReference>
<evidence type="ECO:0000259" key="5">
    <source>
        <dbReference type="Pfam" id="PF07992"/>
    </source>
</evidence>
<dbReference type="PANTHER" id="PTHR43100:SF3">
    <property type="entry name" value="FAD_NAD(P)-BINDING DOMAIN-CONTAINING PROTEIN"/>
    <property type="match status" value="1"/>
</dbReference>
<protein>
    <submittedName>
        <fullName evidence="7">Glutamate synthase subunit beta</fullName>
    </submittedName>
</protein>
<evidence type="ECO:0000256" key="2">
    <source>
        <dbReference type="ARBA" id="ARBA00023002"/>
    </source>
</evidence>
<dbReference type="EMBL" id="AZEH01000039">
    <property type="protein sequence ID" value="KRL04136.1"/>
    <property type="molecule type" value="Genomic_DNA"/>
</dbReference>
<dbReference type="GO" id="GO:0051536">
    <property type="term" value="F:iron-sulfur cluster binding"/>
    <property type="evidence" value="ECO:0007669"/>
    <property type="project" value="InterPro"/>
</dbReference>
<name>A0A0R1MJS8_9LACO</name>
<dbReference type="Proteomes" id="UP000051686">
    <property type="component" value="Unassembled WGS sequence"/>
</dbReference>
<accession>A0A0R1MJS8</accession>
<comment type="pathway">
    <text evidence="4">Amino-acid biosynthesis.</text>
</comment>
<dbReference type="GO" id="GO:0016639">
    <property type="term" value="F:oxidoreductase activity, acting on the CH-NH2 group of donors, NAD or NADP as acceptor"/>
    <property type="evidence" value="ECO:0007669"/>
    <property type="project" value="InterPro"/>
</dbReference>
<dbReference type="OrthoDB" id="9803192at2"/>
<gene>
    <name evidence="7" type="ORF">FD46_GL001253</name>
</gene>
<dbReference type="NCBIfam" id="TIGR01317">
    <property type="entry name" value="GOGAT_sm_gam"/>
    <property type="match status" value="1"/>
</dbReference>
<dbReference type="InterPro" id="IPR051394">
    <property type="entry name" value="Glutamate_Synthase"/>
</dbReference>
<dbReference type="SUPFAM" id="SSF51971">
    <property type="entry name" value="Nucleotide-binding domain"/>
    <property type="match status" value="1"/>
</dbReference>